<reference evidence="1" key="1">
    <citation type="submission" date="2019-02" db="EMBL/GenBank/DDBJ databases">
        <authorList>
            <person name="Gruber-Vodicka R. H."/>
            <person name="Seah K. B. B."/>
        </authorList>
    </citation>
    <scope>NUCLEOTIDE SEQUENCE</scope>
    <source>
        <strain evidence="2">BECK_BY19</strain>
        <strain evidence="1">BECK_BY8</strain>
    </source>
</reference>
<dbReference type="AlphaFoldDB" id="A0A451A7Z0"/>
<evidence type="ECO:0000313" key="2">
    <source>
        <dbReference type="EMBL" id="VFK70287.1"/>
    </source>
</evidence>
<gene>
    <name evidence="1" type="ORF">BECKUNK1418G_GA0071005_102212</name>
    <name evidence="2" type="ORF">BECKUNK1418H_GA0071006_102611</name>
</gene>
<dbReference type="EMBL" id="CAADFZ010000022">
    <property type="protein sequence ID" value="VFK62134.1"/>
    <property type="molecule type" value="Genomic_DNA"/>
</dbReference>
<protein>
    <submittedName>
        <fullName evidence="1">Uncharacterized protein</fullName>
    </submittedName>
</protein>
<dbReference type="EMBL" id="CAADGD010000026">
    <property type="protein sequence ID" value="VFK70287.1"/>
    <property type="molecule type" value="Genomic_DNA"/>
</dbReference>
<evidence type="ECO:0000313" key="1">
    <source>
        <dbReference type="EMBL" id="VFK62134.1"/>
    </source>
</evidence>
<proteinExistence type="predicted"/>
<name>A0A451A7Z0_9GAMM</name>
<accession>A0A451A7Z0</accession>
<organism evidence="1">
    <name type="scientific">Candidatus Kentrum sp. UNK</name>
    <dbReference type="NCBI Taxonomy" id="2126344"/>
    <lineage>
        <taxon>Bacteria</taxon>
        <taxon>Pseudomonadati</taxon>
        <taxon>Pseudomonadota</taxon>
        <taxon>Gammaproteobacteria</taxon>
        <taxon>Candidatus Kentrum</taxon>
    </lineage>
</organism>
<sequence>MGRRAKTGTQHRIPREIRKDIPGAWNIHAFGAIPPFYMKGLTLIISPIVALTWRDLGRNMNAITRTQTGQDTDVIRIHIFTEAHQL</sequence>